<dbReference type="GO" id="GO:0000272">
    <property type="term" value="P:polysaccharide catabolic process"/>
    <property type="evidence" value="ECO:0007669"/>
    <property type="project" value="UniProtKB-KW"/>
</dbReference>
<comment type="caution">
    <text evidence="17">The sequence shown here is derived from an EMBL/GenBank/DDBJ whole genome shotgun (WGS) entry which is preliminary data.</text>
</comment>
<evidence type="ECO:0000256" key="12">
    <source>
        <dbReference type="ARBA" id="ARBA00037312"/>
    </source>
</evidence>
<evidence type="ECO:0000256" key="16">
    <source>
        <dbReference type="SAM" id="SignalP"/>
    </source>
</evidence>
<comment type="similarity">
    <text evidence="2 15">Belongs to the glycosyl hydrolase 28 family.</text>
</comment>
<accession>A0A3E2GUJ5</accession>
<keyword evidence="8" id="KW-0119">Carbohydrate metabolism</keyword>
<proteinExistence type="inferred from homology"/>
<dbReference type="GO" id="GO:0047911">
    <property type="term" value="F:galacturan 1,4-alpha-galacturonidase activity"/>
    <property type="evidence" value="ECO:0007669"/>
    <property type="project" value="UniProtKB-EC"/>
</dbReference>
<evidence type="ECO:0000256" key="8">
    <source>
        <dbReference type="ARBA" id="ARBA00023277"/>
    </source>
</evidence>
<dbReference type="GO" id="GO:0005576">
    <property type="term" value="C:extracellular region"/>
    <property type="evidence" value="ECO:0007669"/>
    <property type="project" value="UniProtKB-SubCell"/>
</dbReference>
<evidence type="ECO:0000256" key="13">
    <source>
        <dbReference type="ARBA" id="ARBA00038933"/>
    </source>
</evidence>
<dbReference type="OMA" id="SISIHVN"/>
<evidence type="ECO:0000313" key="17">
    <source>
        <dbReference type="EMBL" id="RFU24789.1"/>
    </source>
</evidence>
<evidence type="ECO:0000256" key="5">
    <source>
        <dbReference type="ARBA" id="ARBA00022801"/>
    </source>
</evidence>
<evidence type="ECO:0000256" key="3">
    <source>
        <dbReference type="ARBA" id="ARBA00022525"/>
    </source>
</evidence>
<dbReference type="OrthoDB" id="187139at2759"/>
<dbReference type="AlphaFoldDB" id="A0A3E2GUJ5"/>
<evidence type="ECO:0000256" key="10">
    <source>
        <dbReference type="ARBA" id="ARBA00023316"/>
    </source>
</evidence>
<keyword evidence="6" id="KW-1015">Disulfide bond</keyword>
<keyword evidence="5 15" id="KW-0378">Hydrolase</keyword>
<dbReference type="GO" id="GO:0004650">
    <property type="term" value="F:polygalacturonase activity"/>
    <property type="evidence" value="ECO:0007669"/>
    <property type="project" value="InterPro"/>
</dbReference>
<dbReference type="EMBL" id="NCSJ02000401">
    <property type="protein sequence ID" value="RFU24789.1"/>
    <property type="molecule type" value="Genomic_DNA"/>
</dbReference>
<organism evidence="17 18">
    <name type="scientific">Scytalidium lignicola</name>
    <name type="common">Hyphomycete</name>
    <dbReference type="NCBI Taxonomy" id="5539"/>
    <lineage>
        <taxon>Eukaryota</taxon>
        <taxon>Fungi</taxon>
        <taxon>Dikarya</taxon>
        <taxon>Ascomycota</taxon>
        <taxon>Pezizomycotina</taxon>
        <taxon>Leotiomycetes</taxon>
        <taxon>Leotiomycetes incertae sedis</taxon>
        <taxon>Scytalidium</taxon>
    </lineage>
</organism>
<dbReference type="SUPFAM" id="SSF51126">
    <property type="entry name" value="Pectin lyase-like"/>
    <property type="match status" value="1"/>
</dbReference>
<dbReference type="InterPro" id="IPR000743">
    <property type="entry name" value="Glyco_hydro_28"/>
</dbReference>
<comment type="catalytic activity">
    <reaction evidence="14">
        <text>[(1-&gt;4)-alpha-D-galacturonosyl](n) + H2O = alpha-D-galacturonate + [(1-&gt;4)-alpha-D-galacturonosyl](n-1)</text>
        <dbReference type="Rhea" id="RHEA:14117"/>
        <dbReference type="Rhea" id="RHEA-COMP:14570"/>
        <dbReference type="Rhea" id="RHEA-COMP:14572"/>
        <dbReference type="ChEBI" id="CHEBI:15377"/>
        <dbReference type="ChEBI" id="CHEBI:58658"/>
        <dbReference type="ChEBI" id="CHEBI:140523"/>
        <dbReference type="EC" id="3.2.1.67"/>
    </reaction>
</comment>
<evidence type="ECO:0000313" key="18">
    <source>
        <dbReference type="Proteomes" id="UP000258309"/>
    </source>
</evidence>
<dbReference type="EC" id="3.2.1.67" evidence="13"/>
<feature type="signal peptide" evidence="16">
    <location>
        <begin position="1"/>
        <end position="17"/>
    </location>
</feature>
<evidence type="ECO:0000256" key="6">
    <source>
        <dbReference type="ARBA" id="ARBA00023157"/>
    </source>
</evidence>
<dbReference type="GO" id="GO:0071555">
    <property type="term" value="P:cell wall organization"/>
    <property type="evidence" value="ECO:0007669"/>
    <property type="project" value="UniProtKB-KW"/>
</dbReference>
<comment type="function">
    <text evidence="12">Specific in hydrolyzing the terminal glycosidic bond of polygalacturonic acid and oligogalacturonates.</text>
</comment>
<evidence type="ECO:0000256" key="1">
    <source>
        <dbReference type="ARBA" id="ARBA00004613"/>
    </source>
</evidence>
<sequence>MHFLPLTVLIAAISVAADSNHVVPNPLPPHTNGKICQVKARGHREDDVPNIKQAFEECNNGGTVVFPEGENYWIAQRLNPVLDHVTIEWRGVWTLSDNLTYWRDPNNTYPIHFQNHHAALAISGDFIHINGYNTGGVFGNGNVWYDAEQAVTQPVRPMNFVWWNASQVFVENFSVVDPPLWSINLMNITNAWFNNIYVNATAVNAPYGALWVQNTDGFDTLDCNNIKLTNFVYQGGDDCVAIKPRSYNTYIQNVTCHGGNGIAIGSLGQYQEDSSVINALIKDVNVIIHNEDMHNSAYIKTWMGASLPQSSYNSAGLPNGGGWGVVQNIRFENFWVQGAASGPSITQDNGDNGSYQGTSKMEISNIAFVNFTGYALPKKNQTGSISCSTVHPCFNIAYQNVTLAVGQNGTETEIHGPCEYTAHNGVTGYLGC</sequence>
<feature type="non-terminal residue" evidence="17">
    <location>
        <position position="1"/>
    </location>
</feature>
<evidence type="ECO:0000256" key="2">
    <source>
        <dbReference type="ARBA" id="ARBA00008834"/>
    </source>
</evidence>
<keyword evidence="4 16" id="KW-0732">Signal</keyword>
<evidence type="ECO:0000256" key="14">
    <source>
        <dbReference type="ARBA" id="ARBA00048766"/>
    </source>
</evidence>
<dbReference type="Proteomes" id="UP000258309">
    <property type="component" value="Unassembled WGS sequence"/>
</dbReference>
<comment type="subcellular location">
    <subcellularLocation>
        <location evidence="1">Secreted</location>
    </subcellularLocation>
</comment>
<evidence type="ECO:0000256" key="9">
    <source>
        <dbReference type="ARBA" id="ARBA00023295"/>
    </source>
</evidence>
<dbReference type="InterPro" id="IPR012334">
    <property type="entry name" value="Pectin_lyas_fold"/>
</dbReference>
<evidence type="ECO:0000256" key="7">
    <source>
        <dbReference type="ARBA" id="ARBA00023180"/>
    </source>
</evidence>
<evidence type="ECO:0000256" key="4">
    <source>
        <dbReference type="ARBA" id="ARBA00022729"/>
    </source>
</evidence>
<dbReference type="Gene3D" id="2.160.20.10">
    <property type="entry name" value="Single-stranded right-handed beta-helix, Pectin lyase-like"/>
    <property type="match status" value="1"/>
</dbReference>
<dbReference type="PANTHER" id="PTHR31736">
    <property type="match status" value="1"/>
</dbReference>
<dbReference type="InterPro" id="IPR011050">
    <property type="entry name" value="Pectin_lyase_fold/virulence"/>
</dbReference>
<reference evidence="17 18" key="1">
    <citation type="submission" date="2018-05" db="EMBL/GenBank/DDBJ databases">
        <title>Draft genome sequence of Scytalidium lignicola DSM 105466, a ubiquitous saprotrophic fungus.</title>
        <authorList>
            <person name="Buettner E."/>
            <person name="Gebauer A.M."/>
            <person name="Hofrichter M."/>
            <person name="Liers C."/>
            <person name="Kellner H."/>
        </authorList>
    </citation>
    <scope>NUCLEOTIDE SEQUENCE [LARGE SCALE GENOMIC DNA]</scope>
    <source>
        <strain evidence="17 18">DSM 105466</strain>
    </source>
</reference>
<keyword evidence="7" id="KW-0325">Glycoprotein</keyword>
<name>A0A3E2GUJ5_SCYLI</name>
<keyword evidence="9 15" id="KW-0326">Glycosidase</keyword>
<gene>
    <name evidence="17" type="ORF">B7463_g11545</name>
</gene>
<keyword evidence="11" id="KW-0624">Polysaccharide degradation</keyword>
<keyword evidence="10" id="KW-0961">Cell wall biogenesis/degradation</keyword>
<keyword evidence="18" id="KW-1185">Reference proteome</keyword>
<feature type="non-terminal residue" evidence="17">
    <location>
        <position position="432"/>
    </location>
</feature>
<dbReference type="PANTHER" id="PTHR31736:SF12">
    <property type="entry name" value="EXO-POLYGALACTURONASE, PUTATIVE-RELATED"/>
    <property type="match status" value="1"/>
</dbReference>
<evidence type="ECO:0000256" key="11">
    <source>
        <dbReference type="ARBA" id="ARBA00023326"/>
    </source>
</evidence>
<dbReference type="Pfam" id="PF00295">
    <property type="entry name" value="Glyco_hydro_28"/>
    <property type="match status" value="1"/>
</dbReference>
<protein>
    <recommendedName>
        <fullName evidence="13">galacturonan 1,4-alpha-galacturonidase</fullName>
        <ecNumber evidence="13">3.2.1.67</ecNumber>
    </recommendedName>
</protein>
<feature type="chain" id="PRO_5017817596" description="galacturonan 1,4-alpha-galacturonidase" evidence="16">
    <location>
        <begin position="18"/>
        <end position="432"/>
    </location>
</feature>
<evidence type="ECO:0000256" key="15">
    <source>
        <dbReference type="RuleBase" id="RU361169"/>
    </source>
</evidence>
<keyword evidence="3" id="KW-0964">Secreted</keyword>